<comment type="caution">
    <text evidence="2">The sequence shown here is derived from an EMBL/GenBank/DDBJ whole genome shotgun (WGS) entry which is preliminary data.</text>
</comment>
<name>A0A9N9LE33_9HELO</name>
<protein>
    <recommendedName>
        <fullName evidence="4">F-box domain-containing protein</fullName>
    </recommendedName>
</protein>
<evidence type="ECO:0008006" key="4">
    <source>
        <dbReference type="Google" id="ProtNLM"/>
    </source>
</evidence>
<proteinExistence type="predicted"/>
<reference evidence="2" key="1">
    <citation type="submission" date="2021-07" db="EMBL/GenBank/DDBJ databases">
        <authorList>
            <person name="Durling M."/>
        </authorList>
    </citation>
    <scope>NUCLEOTIDE SEQUENCE</scope>
</reference>
<keyword evidence="3" id="KW-1185">Reference proteome</keyword>
<dbReference type="Proteomes" id="UP000696280">
    <property type="component" value="Unassembled WGS sequence"/>
</dbReference>
<evidence type="ECO:0000313" key="3">
    <source>
        <dbReference type="Proteomes" id="UP000696280"/>
    </source>
</evidence>
<evidence type="ECO:0000313" key="2">
    <source>
        <dbReference type="EMBL" id="CAG8961767.1"/>
    </source>
</evidence>
<dbReference type="AlphaFoldDB" id="A0A9N9LE33"/>
<gene>
    <name evidence="2" type="ORF">HYFRA_00006310</name>
</gene>
<evidence type="ECO:0000256" key="1">
    <source>
        <dbReference type="SAM" id="MobiDB-lite"/>
    </source>
</evidence>
<feature type="region of interest" description="Disordered" evidence="1">
    <location>
        <begin position="74"/>
        <end position="100"/>
    </location>
</feature>
<accession>A0A9N9LE33</accession>
<sequence>MYPSLIFGAVARSGKRTKPVSIFKRFSPLPQQSQLGQHFKKEQNLTEASYPKPLVESYNIALSALRTMSRVPDLAEAPSSPDSILHMPSNGNEDSDELKGDNNSLAQIVSNIHLTIAAVSHRMLDTADSTCLLSRLPIELRQQIYGYYFDVNPHDENSWLNHFNLCDWKLAAALRPCHTLYREVLEFAYSNYFARHELIPESPLLSLRPETLDLLTYLHIRFWPGNNLQTDSFDAMPGVFSNTMSQLSWAENLQVLSISVMGTETDGRVARLLYTLLHPARKRRLREFHLQLNDFDEEETPDGETGPERILQTKAIAEHCLSVVYESEPDQEWVEVPAPRWMWECVEEETTFYWVLKRNSRPILPLIRRIYLFRYPEDEEEEF</sequence>
<dbReference type="EMBL" id="CAJVRL010000115">
    <property type="protein sequence ID" value="CAG8961767.1"/>
    <property type="molecule type" value="Genomic_DNA"/>
</dbReference>
<organism evidence="2 3">
    <name type="scientific">Hymenoscyphus fraxineus</name>
    <dbReference type="NCBI Taxonomy" id="746836"/>
    <lineage>
        <taxon>Eukaryota</taxon>
        <taxon>Fungi</taxon>
        <taxon>Dikarya</taxon>
        <taxon>Ascomycota</taxon>
        <taxon>Pezizomycotina</taxon>
        <taxon>Leotiomycetes</taxon>
        <taxon>Helotiales</taxon>
        <taxon>Helotiaceae</taxon>
        <taxon>Hymenoscyphus</taxon>
    </lineage>
</organism>
<dbReference type="OrthoDB" id="4757095at2759"/>